<comment type="caution">
    <text evidence="2">The sequence shown here is derived from an EMBL/GenBank/DDBJ whole genome shotgun (WGS) entry which is preliminary data.</text>
</comment>
<feature type="region of interest" description="Disordered" evidence="1">
    <location>
        <begin position="102"/>
        <end position="155"/>
    </location>
</feature>
<sequence>MGVDQIGAVERLASELSIGHTIPANRSFTNPQLFPNSVRGELQNWIMSFYPRPMQGVDRTGAVEKLASDDEGDSSVELDEQMNEWLSIDPNMDEEYIATYAPNDISDGEMASWMPDDSSNGEMATDAPKDSSGGETTEVPNDSTDQEMGGVNMKM</sequence>
<organism evidence="2 3">
    <name type="scientific">Fusarium culmorum</name>
    <dbReference type="NCBI Taxonomy" id="5516"/>
    <lineage>
        <taxon>Eukaryota</taxon>
        <taxon>Fungi</taxon>
        <taxon>Dikarya</taxon>
        <taxon>Ascomycota</taxon>
        <taxon>Pezizomycotina</taxon>
        <taxon>Sordariomycetes</taxon>
        <taxon>Hypocreomycetidae</taxon>
        <taxon>Hypocreales</taxon>
        <taxon>Nectriaceae</taxon>
        <taxon>Fusarium</taxon>
    </lineage>
</organism>
<keyword evidence="3" id="KW-1185">Reference proteome</keyword>
<protein>
    <submittedName>
        <fullName evidence="2">Uncharacterized protein</fullName>
    </submittedName>
</protein>
<proteinExistence type="predicted"/>
<accession>A0A2T4GJY3</accession>
<dbReference type="Proteomes" id="UP000241587">
    <property type="component" value="Unassembled WGS sequence"/>
</dbReference>
<gene>
    <name evidence="2" type="ORF">FCULG_00000269</name>
</gene>
<dbReference type="AlphaFoldDB" id="A0A2T4GJY3"/>
<evidence type="ECO:0000313" key="2">
    <source>
        <dbReference type="EMBL" id="PTD03876.1"/>
    </source>
</evidence>
<evidence type="ECO:0000313" key="3">
    <source>
        <dbReference type="Proteomes" id="UP000241587"/>
    </source>
</evidence>
<reference evidence="2 3" key="1">
    <citation type="submission" date="2018-02" db="EMBL/GenBank/DDBJ databases">
        <title>Fusarium culmorum secondary metabolites in fungal-bacterial-plant interactions.</title>
        <authorList>
            <person name="Schmidt R."/>
        </authorList>
    </citation>
    <scope>NUCLEOTIDE SEQUENCE [LARGE SCALE GENOMIC DNA]</scope>
    <source>
        <strain evidence="2 3">PV</strain>
    </source>
</reference>
<dbReference type="EMBL" id="PVEM01000012">
    <property type="protein sequence ID" value="PTD03876.1"/>
    <property type="molecule type" value="Genomic_DNA"/>
</dbReference>
<evidence type="ECO:0000256" key="1">
    <source>
        <dbReference type="SAM" id="MobiDB-lite"/>
    </source>
</evidence>
<feature type="compositionally biased region" description="Polar residues" evidence="1">
    <location>
        <begin position="133"/>
        <end position="143"/>
    </location>
</feature>
<name>A0A2T4GJY3_FUSCU</name>